<name>A0A916W0I8_9BACT</name>
<protein>
    <recommendedName>
        <fullName evidence="3">Gluconate 2-dehydrogenase subunit 3-like protein</fullName>
    </recommendedName>
</protein>
<evidence type="ECO:0000313" key="1">
    <source>
        <dbReference type="EMBL" id="GGA56529.1"/>
    </source>
</evidence>
<accession>A0A916W0I8</accession>
<keyword evidence="2" id="KW-1185">Reference proteome</keyword>
<reference evidence="1" key="1">
    <citation type="journal article" date="2014" name="Int. J. Syst. Evol. Microbiol.">
        <title>Complete genome sequence of Corynebacterium casei LMG S-19264T (=DSM 44701T), isolated from a smear-ripened cheese.</title>
        <authorList>
            <consortium name="US DOE Joint Genome Institute (JGI-PGF)"/>
            <person name="Walter F."/>
            <person name="Albersmeier A."/>
            <person name="Kalinowski J."/>
            <person name="Ruckert C."/>
        </authorList>
    </citation>
    <scope>NUCLEOTIDE SEQUENCE</scope>
    <source>
        <strain evidence="1">CGMCC 1.15447</strain>
    </source>
</reference>
<sequence>MERRELLRAMAVLAITPKWLLAQQNTNAAPALPAPVPWTLGLNPRTPLPHTTVADVIADTVPSFFSATQMATLSKLSDVMLPRTENHPGALDAETPQFLDFLIGHSQAAREKLYIDGLNWLNAQSQLKHKEPFAQLDTSQIDAIVKPWLRPWMTDHPPTQSYADFVNIVHADIRTATMNSHVWFETLSPKTQESSMQLYWSPIDPDMHAERQDSIHTRPTT</sequence>
<dbReference type="InterPro" id="IPR027056">
    <property type="entry name" value="Gluconate_2DH_su3"/>
</dbReference>
<dbReference type="EMBL" id="BMJB01000001">
    <property type="protein sequence ID" value="GGA56529.1"/>
    <property type="molecule type" value="Genomic_DNA"/>
</dbReference>
<dbReference type="AlphaFoldDB" id="A0A916W0I8"/>
<comment type="caution">
    <text evidence="1">The sequence shown here is derived from an EMBL/GenBank/DDBJ whole genome shotgun (WGS) entry which is preliminary data.</text>
</comment>
<dbReference type="Pfam" id="PF13618">
    <property type="entry name" value="Gluconate_2-dh3"/>
    <property type="match status" value="1"/>
</dbReference>
<evidence type="ECO:0000313" key="2">
    <source>
        <dbReference type="Proteomes" id="UP000648801"/>
    </source>
</evidence>
<reference evidence="1" key="2">
    <citation type="submission" date="2020-09" db="EMBL/GenBank/DDBJ databases">
        <authorList>
            <person name="Sun Q."/>
            <person name="Zhou Y."/>
        </authorList>
    </citation>
    <scope>NUCLEOTIDE SEQUENCE</scope>
    <source>
        <strain evidence="1">CGMCC 1.15447</strain>
    </source>
</reference>
<evidence type="ECO:0008006" key="3">
    <source>
        <dbReference type="Google" id="ProtNLM"/>
    </source>
</evidence>
<organism evidence="1 2">
    <name type="scientific">Edaphobacter acidisoli</name>
    <dbReference type="NCBI Taxonomy" id="2040573"/>
    <lineage>
        <taxon>Bacteria</taxon>
        <taxon>Pseudomonadati</taxon>
        <taxon>Acidobacteriota</taxon>
        <taxon>Terriglobia</taxon>
        <taxon>Terriglobales</taxon>
        <taxon>Acidobacteriaceae</taxon>
        <taxon>Edaphobacter</taxon>
    </lineage>
</organism>
<dbReference type="Proteomes" id="UP000648801">
    <property type="component" value="Unassembled WGS sequence"/>
</dbReference>
<dbReference type="RefSeq" id="WP_188757735.1">
    <property type="nucleotide sequence ID" value="NZ_BMJB01000001.1"/>
</dbReference>
<gene>
    <name evidence="1" type="ORF">GCM10011507_04810</name>
</gene>
<proteinExistence type="predicted"/>